<evidence type="ECO:0000313" key="2">
    <source>
        <dbReference type="EnsemblPlants" id="Pp3c2_35650V3.1"/>
    </source>
</evidence>
<dbReference type="Proteomes" id="UP000006727">
    <property type="component" value="Chromosome 2"/>
</dbReference>
<protein>
    <submittedName>
        <fullName evidence="1 2">Uncharacterized protein</fullName>
    </submittedName>
</protein>
<organism evidence="1">
    <name type="scientific">Physcomitrium patens</name>
    <name type="common">Spreading-leaved earth moss</name>
    <name type="synonym">Physcomitrella patens</name>
    <dbReference type="NCBI Taxonomy" id="3218"/>
    <lineage>
        <taxon>Eukaryota</taxon>
        <taxon>Viridiplantae</taxon>
        <taxon>Streptophyta</taxon>
        <taxon>Embryophyta</taxon>
        <taxon>Bryophyta</taxon>
        <taxon>Bryophytina</taxon>
        <taxon>Bryopsida</taxon>
        <taxon>Funariidae</taxon>
        <taxon>Funariales</taxon>
        <taxon>Funariaceae</taxon>
        <taxon>Physcomitrium</taxon>
    </lineage>
</organism>
<dbReference type="Gramene" id="Pp3c2_35650V3.1">
    <property type="protein sequence ID" value="Pp3c2_35650V3.1"/>
    <property type="gene ID" value="Pp3c2_35650"/>
</dbReference>
<sequence>MLLPLDLLITDNIKAYPVLLQSLQVVSPTKHYPWCENPSLWKPSPFVQHDQGRLNEHYRSSHISNFRSHNPGDNFLVRLLTRCHLSSIRIPSAHIIQLERRCLNFFFTRTLLVEYTQREKLWVLH</sequence>
<dbReference type="AlphaFoldDB" id="A0A2K1L4D1"/>
<evidence type="ECO:0000313" key="3">
    <source>
        <dbReference type="Proteomes" id="UP000006727"/>
    </source>
</evidence>
<evidence type="ECO:0000313" key="1">
    <source>
        <dbReference type="EMBL" id="PNR60882.1"/>
    </source>
</evidence>
<reference evidence="1 3" key="2">
    <citation type="journal article" date="2018" name="Plant J.">
        <title>The Physcomitrella patens chromosome-scale assembly reveals moss genome structure and evolution.</title>
        <authorList>
            <person name="Lang D."/>
            <person name="Ullrich K.K."/>
            <person name="Murat F."/>
            <person name="Fuchs J."/>
            <person name="Jenkins J."/>
            <person name="Haas F.B."/>
            <person name="Piednoel M."/>
            <person name="Gundlach H."/>
            <person name="Van Bel M."/>
            <person name="Meyberg R."/>
            <person name="Vives C."/>
            <person name="Morata J."/>
            <person name="Symeonidi A."/>
            <person name="Hiss M."/>
            <person name="Muchero W."/>
            <person name="Kamisugi Y."/>
            <person name="Saleh O."/>
            <person name="Blanc G."/>
            <person name="Decker E.L."/>
            <person name="van Gessel N."/>
            <person name="Grimwood J."/>
            <person name="Hayes R.D."/>
            <person name="Graham S.W."/>
            <person name="Gunter L.E."/>
            <person name="McDaniel S.F."/>
            <person name="Hoernstein S.N.W."/>
            <person name="Larsson A."/>
            <person name="Li F.W."/>
            <person name="Perroud P.F."/>
            <person name="Phillips J."/>
            <person name="Ranjan P."/>
            <person name="Rokshar D.S."/>
            <person name="Rothfels C.J."/>
            <person name="Schneider L."/>
            <person name="Shu S."/>
            <person name="Stevenson D.W."/>
            <person name="Thummler F."/>
            <person name="Tillich M."/>
            <person name="Villarreal Aguilar J.C."/>
            <person name="Widiez T."/>
            <person name="Wong G.K."/>
            <person name="Wymore A."/>
            <person name="Zhang Y."/>
            <person name="Zimmer A.D."/>
            <person name="Quatrano R.S."/>
            <person name="Mayer K.F.X."/>
            <person name="Goodstein D."/>
            <person name="Casacuberta J.M."/>
            <person name="Vandepoele K."/>
            <person name="Reski R."/>
            <person name="Cuming A.C."/>
            <person name="Tuskan G.A."/>
            <person name="Maumus F."/>
            <person name="Salse J."/>
            <person name="Schmutz J."/>
            <person name="Rensing S.A."/>
        </authorList>
    </citation>
    <scope>NUCLEOTIDE SEQUENCE [LARGE SCALE GENOMIC DNA]</scope>
    <source>
        <strain evidence="2 3">cv. Gransden 2004</strain>
    </source>
</reference>
<gene>
    <name evidence="1" type="ORF">PHYPA_003675</name>
</gene>
<dbReference type="InParanoid" id="A0A2K1L4D1"/>
<reference evidence="2" key="3">
    <citation type="submission" date="2020-12" db="UniProtKB">
        <authorList>
            <consortium name="EnsemblPlants"/>
        </authorList>
    </citation>
    <scope>IDENTIFICATION</scope>
</reference>
<name>A0A2K1L4D1_PHYPA</name>
<keyword evidence="3" id="KW-1185">Reference proteome</keyword>
<accession>A0A2K1L4D1</accession>
<proteinExistence type="predicted"/>
<dbReference type="EMBL" id="ABEU02000002">
    <property type="protein sequence ID" value="PNR60882.1"/>
    <property type="molecule type" value="Genomic_DNA"/>
</dbReference>
<reference evidence="1 3" key="1">
    <citation type="journal article" date="2008" name="Science">
        <title>The Physcomitrella genome reveals evolutionary insights into the conquest of land by plants.</title>
        <authorList>
            <person name="Rensing S."/>
            <person name="Lang D."/>
            <person name="Zimmer A."/>
            <person name="Terry A."/>
            <person name="Salamov A."/>
            <person name="Shapiro H."/>
            <person name="Nishiyama T."/>
            <person name="Perroud P.-F."/>
            <person name="Lindquist E."/>
            <person name="Kamisugi Y."/>
            <person name="Tanahashi T."/>
            <person name="Sakakibara K."/>
            <person name="Fujita T."/>
            <person name="Oishi K."/>
            <person name="Shin-I T."/>
            <person name="Kuroki Y."/>
            <person name="Toyoda A."/>
            <person name="Suzuki Y."/>
            <person name="Hashimoto A."/>
            <person name="Yamaguchi K."/>
            <person name="Sugano A."/>
            <person name="Kohara Y."/>
            <person name="Fujiyama A."/>
            <person name="Anterola A."/>
            <person name="Aoki S."/>
            <person name="Ashton N."/>
            <person name="Barbazuk W.B."/>
            <person name="Barker E."/>
            <person name="Bennetzen J."/>
            <person name="Bezanilla M."/>
            <person name="Blankenship R."/>
            <person name="Cho S.H."/>
            <person name="Dutcher S."/>
            <person name="Estelle M."/>
            <person name="Fawcett J.A."/>
            <person name="Gundlach H."/>
            <person name="Hanada K."/>
            <person name="Heyl A."/>
            <person name="Hicks K.A."/>
            <person name="Hugh J."/>
            <person name="Lohr M."/>
            <person name="Mayer K."/>
            <person name="Melkozernov A."/>
            <person name="Murata T."/>
            <person name="Nelson D."/>
            <person name="Pils B."/>
            <person name="Prigge M."/>
            <person name="Reiss B."/>
            <person name="Renner T."/>
            <person name="Rombauts S."/>
            <person name="Rushton P."/>
            <person name="Sanderfoot A."/>
            <person name="Schween G."/>
            <person name="Shiu S.-H."/>
            <person name="Stueber K."/>
            <person name="Theodoulou F.L."/>
            <person name="Tu H."/>
            <person name="Van de Peer Y."/>
            <person name="Verrier P.J."/>
            <person name="Waters E."/>
            <person name="Wood A."/>
            <person name="Yang L."/>
            <person name="Cove D."/>
            <person name="Cuming A."/>
            <person name="Hasebe M."/>
            <person name="Lucas S."/>
            <person name="Mishler D.B."/>
            <person name="Reski R."/>
            <person name="Grigoriev I."/>
            <person name="Quatrano R.S."/>
            <person name="Boore J.L."/>
        </authorList>
    </citation>
    <scope>NUCLEOTIDE SEQUENCE [LARGE SCALE GENOMIC DNA]</scope>
    <source>
        <strain evidence="2 3">cv. Gransden 2004</strain>
    </source>
</reference>
<dbReference type="EnsemblPlants" id="Pp3c2_35650V3.1">
    <property type="protein sequence ID" value="Pp3c2_35650V3.1"/>
    <property type="gene ID" value="Pp3c2_35650"/>
</dbReference>